<evidence type="ECO:0000313" key="3">
    <source>
        <dbReference type="Proteomes" id="UP000192769"/>
    </source>
</evidence>
<proteinExistence type="predicted"/>
<comment type="caution">
    <text evidence="2">The sequence shown here is derived from an EMBL/GenBank/DDBJ whole genome shotgun (WGS) entry which is preliminary data.</text>
</comment>
<keyword evidence="3" id="KW-1185">Reference proteome</keyword>
<sequence>MKREWHKPKSKASRGRDKNAGSIFEQRSALARLRAHLRDEVRIGACRAGRDAVFCVFAIGLCCSRQRQIRSHKKGQTVSGLLTFQLTLTLLYPG</sequence>
<name>A0A1V9DQ44_9GAMM</name>
<feature type="region of interest" description="Disordered" evidence="1">
    <location>
        <begin position="1"/>
        <end position="23"/>
    </location>
</feature>
<organism evidence="2 3">
    <name type="scientific">Pantoea latae</name>
    <dbReference type="NCBI Taxonomy" id="1964541"/>
    <lineage>
        <taxon>Bacteria</taxon>
        <taxon>Pseudomonadati</taxon>
        <taxon>Pseudomonadota</taxon>
        <taxon>Gammaproteobacteria</taxon>
        <taxon>Enterobacterales</taxon>
        <taxon>Erwiniaceae</taxon>
        <taxon>Pantoea</taxon>
    </lineage>
</organism>
<evidence type="ECO:0000313" key="2">
    <source>
        <dbReference type="EMBL" id="OQP35972.1"/>
    </source>
</evidence>
<dbReference type="AlphaFoldDB" id="A0A1V9DQ44"/>
<evidence type="ECO:0000256" key="1">
    <source>
        <dbReference type="SAM" id="MobiDB-lite"/>
    </source>
</evidence>
<gene>
    <name evidence="2" type="ORF">B2J69_02945</name>
</gene>
<accession>A0A1V9DQ44</accession>
<feature type="compositionally biased region" description="Basic residues" evidence="1">
    <location>
        <begin position="1"/>
        <end position="13"/>
    </location>
</feature>
<protein>
    <submittedName>
        <fullName evidence="2">Uncharacterized protein</fullName>
    </submittedName>
</protein>
<reference evidence="2 3" key="1">
    <citation type="submission" date="2017-02" db="EMBL/GenBank/DDBJ databases">
        <title>Whole genome shotgun sequence of Pantoea agglomerans strain AS1 isolated from a cycad, Zamia floridana in Central Florida, USA.</title>
        <authorList>
            <person name="Lata P."/>
            <person name="Govindarajan S."/>
            <person name="Qi F."/>
            <person name="Li J.-L."/>
            <person name="Maurya S.K."/>
            <person name="Sahoo M.K."/>
        </authorList>
    </citation>
    <scope>NUCLEOTIDE SEQUENCE [LARGE SCALE GENOMIC DNA]</scope>
    <source>
        <strain evidence="2 3">AS1</strain>
    </source>
</reference>
<dbReference type="EMBL" id="MWUE01000004">
    <property type="protein sequence ID" value="OQP35972.1"/>
    <property type="molecule type" value="Genomic_DNA"/>
</dbReference>
<dbReference type="Proteomes" id="UP000192769">
    <property type="component" value="Unassembled WGS sequence"/>
</dbReference>